<proteinExistence type="predicted"/>
<dbReference type="AlphaFoldDB" id="A0A101M2N5"/>
<sequence>MNRQAFKVRAKLITKGPCRGFRDDTGKQPKRMEGVEERLDQDVLLIQVCTCKVMREGKKNPNELTKRNRKV</sequence>
<gene>
    <name evidence="1" type="ORF">ABT39_MTgene3167</name>
</gene>
<accession>A0A101M2N5</accession>
<organism evidence="1">
    <name type="scientific">Picea glauca</name>
    <name type="common">White spruce</name>
    <name type="synonym">Pinus glauca</name>
    <dbReference type="NCBI Taxonomy" id="3330"/>
    <lineage>
        <taxon>Eukaryota</taxon>
        <taxon>Viridiplantae</taxon>
        <taxon>Streptophyta</taxon>
        <taxon>Embryophyta</taxon>
        <taxon>Tracheophyta</taxon>
        <taxon>Spermatophyta</taxon>
        <taxon>Pinopsida</taxon>
        <taxon>Pinidae</taxon>
        <taxon>Conifers I</taxon>
        <taxon>Pinales</taxon>
        <taxon>Pinaceae</taxon>
        <taxon>Picea</taxon>
    </lineage>
</organism>
<reference evidence="1" key="1">
    <citation type="journal article" date="2015" name="Genome Biol. Evol.">
        <title>Organellar Genomes of White Spruce (Picea glauca): Assembly and Annotation.</title>
        <authorList>
            <person name="Jackman S.D."/>
            <person name="Warren R.L."/>
            <person name="Gibb E.A."/>
            <person name="Vandervalk B.P."/>
            <person name="Mohamadi H."/>
            <person name="Chu J."/>
            <person name="Raymond A."/>
            <person name="Pleasance S."/>
            <person name="Coope R."/>
            <person name="Wildung M.R."/>
            <person name="Ritland C.E."/>
            <person name="Bousquet J."/>
            <person name="Jones S.J."/>
            <person name="Bohlmann J."/>
            <person name="Birol I."/>
        </authorList>
    </citation>
    <scope>NUCLEOTIDE SEQUENCE [LARGE SCALE GENOMIC DNA]</scope>
    <source>
        <tissue evidence="1">Flushing bud</tissue>
    </source>
</reference>
<evidence type="ECO:0000313" key="1">
    <source>
        <dbReference type="EMBL" id="KUM49939.1"/>
    </source>
</evidence>
<dbReference type="EMBL" id="LKAM01000002">
    <property type="protein sequence ID" value="KUM49939.1"/>
    <property type="molecule type" value="Genomic_DNA"/>
</dbReference>
<geneLocation type="mitochondrion" evidence="1"/>
<keyword evidence="1" id="KW-0496">Mitochondrion</keyword>
<comment type="caution">
    <text evidence="1">The sequence shown here is derived from an EMBL/GenBank/DDBJ whole genome shotgun (WGS) entry which is preliminary data.</text>
</comment>
<name>A0A101M2N5_PICGL</name>
<protein>
    <submittedName>
        <fullName evidence="1">Uncharacterized protein</fullName>
    </submittedName>
</protein>